<dbReference type="SUPFAM" id="SSF50494">
    <property type="entry name" value="Trypsin-like serine proteases"/>
    <property type="match status" value="1"/>
</dbReference>
<evidence type="ECO:0000256" key="3">
    <source>
        <dbReference type="ARBA" id="ARBA00022801"/>
    </source>
</evidence>
<name>A0A834I4L4_RHYFE</name>
<organism evidence="11 12">
    <name type="scientific">Rhynchophorus ferrugineus</name>
    <name type="common">Red palm weevil</name>
    <name type="synonym">Curculio ferrugineus</name>
    <dbReference type="NCBI Taxonomy" id="354439"/>
    <lineage>
        <taxon>Eukaryota</taxon>
        <taxon>Metazoa</taxon>
        <taxon>Ecdysozoa</taxon>
        <taxon>Arthropoda</taxon>
        <taxon>Hexapoda</taxon>
        <taxon>Insecta</taxon>
        <taxon>Pterygota</taxon>
        <taxon>Neoptera</taxon>
        <taxon>Endopterygota</taxon>
        <taxon>Coleoptera</taxon>
        <taxon>Polyphaga</taxon>
        <taxon>Cucujiformia</taxon>
        <taxon>Curculionidae</taxon>
        <taxon>Dryophthorinae</taxon>
        <taxon>Rhynchophorus</taxon>
    </lineage>
</organism>
<evidence type="ECO:0000256" key="2">
    <source>
        <dbReference type="ARBA" id="ARBA00022729"/>
    </source>
</evidence>
<evidence type="ECO:0000256" key="7">
    <source>
        <dbReference type="ARBA" id="ARBA00024195"/>
    </source>
</evidence>
<dbReference type="GO" id="GO:0005576">
    <property type="term" value="C:extracellular region"/>
    <property type="evidence" value="ECO:0007669"/>
    <property type="project" value="UniProtKB-SubCell"/>
</dbReference>
<dbReference type="PANTHER" id="PTHR24256">
    <property type="entry name" value="TRYPTASE-RELATED"/>
    <property type="match status" value="1"/>
</dbReference>
<keyword evidence="5" id="KW-1015">Disulfide bond</keyword>
<reference evidence="11" key="1">
    <citation type="submission" date="2020-08" db="EMBL/GenBank/DDBJ databases">
        <title>Genome sequencing and assembly of the red palm weevil Rhynchophorus ferrugineus.</title>
        <authorList>
            <person name="Dias G.B."/>
            <person name="Bergman C.M."/>
            <person name="Manee M."/>
        </authorList>
    </citation>
    <scope>NUCLEOTIDE SEQUENCE</scope>
    <source>
        <strain evidence="11">AA-2017</strain>
        <tissue evidence="11">Whole larva</tissue>
    </source>
</reference>
<dbReference type="Proteomes" id="UP000625711">
    <property type="component" value="Unassembled WGS sequence"/>
</dbReference>
<dbReference type="InterPro" id="IPR022700">
    <property type="entry name" value="CLIP"/>
</dbReference>
<evidence type="ECO:0000256" key="8">
    <source>
        <dbReference type="RuleBase" id="RU366078"/>
    </source>
</evidence>
<dbReference type="GO" id="GO:0006508">
    <property type="term" value="P:proteolysis"/>
    <property type="evidence" value="ECO:0007669"/>
    <property type="project" value="UniProtKB-KW"/>
</dbReference>
<dbReference type="CDD" id="cd00190">
    <property type="entry name" value="Tryp_SPc"/>
    <property type="match status" value="1"/>
</dbReference>
<dbReference type="PROSITE" id="PS50240">
    <property type="entry name" value="TRYPSIN_DOM"/>
    <property type="match status" value="1"/>
</dbReference>
<dbReference type="FunFam" id="2.40.10.10:FF:000028">
    <property type="entry name" value="Serine protease easter"/>
    <property type="match status" value="1"/>
</dbReference>
<accession>A0A834I4L4</accession>
<sequence length="408" mass="45973">MYKCNHLVELFVLHNKTAEQIKFLEQSQCGKDIYGQLAVCCGSRSAVRDRVTRSIGSSCTTPKGESAKCVQMYKCNHLVELSVLPNKTPEQIKFLEQSQCGKDMYGQLAVCCGSRSVVRRSIIDNTDGDFKPNKLIPNRTKCGVQGSSSIYLGPIADVDEFPWIAVLQYRNSTGHLKLSCSGTLVSSRYILTAAHCVTYELNKRIGHLVNVRLGEWNISNPYRDCRSSGRAKICNDPEVNIGVEEIIVHPNFNNKDLKHDIALVRLDHEVQFSEFIYPICLPLPGETPRNIFFISGWSKPSLFTDNYNDIKSKLTVRLINHSKCKELLNHININITLGDGQICTLRSEYACQGNISDGRPLMGVIKNDFRWYMAGVLSTTLNACSPDIPEVYTNVSYYLDWINKNVRE</sequence>
<evidence type="ECO:0000313" key="12">
    <source>
        <dbReference type="Proteomes" id="UP000625711"/>
    </source>
</evidence>
<dbReference type="InterPro" id="IPR009003">
    <property type="entry name" value="Peptidase_S1_PA"/>
</dbReference>
<dbReference type="PROSITE" id="PS00134">
    <property type="entry name" value="TRYPSIN_HIS"/>
    <property type="match status" value="1"/>
</dbReference>
<dbReference type="Gene3D" id="2.40.10.10">
    <property type="entry name" value="Trypsin-like serine proteases"/>
    <property type="match status" value="2"/>
</dbReference>
<keyword evidence="1 8" id="KW-0645">Protease</keyword>
<dbReference type="EMBL" id="JAACXV010013266">
    <property type="protein sequence ID" value="KAF7273864.1"/>
    <property type="molecule type" value="Genomic_DNA"/>
</dbReference>
<feature type="domain" description="Peptidase S1" evidence="9">
    <location>
        <begin position="150"/>
        <end position="407"/>
    </location>
</feature>
<keyword evidence="12" id="KW-1185">Reference proteome</keyword>
<dbReference type="PRINTS" id="PR00722">
    <property type="entry name" value="CHYMOTRYPSIN"/>
</dbReference>
<evidence type="ECO:0000256" key="6">
    <source>
        <dbReference type="ARBA" id="ARBA00023180"/>
    </source>
</evidence>
<dbReference type="Pfam" id="PF12032">
    <property type="entry name" value="CLIP"/>
    <property type="match status" value="2"/>
</dbReference>
<dbReference type="InterPro" id="IPR001254">
    <property type="entry name" value="Trypsin_dom"/>
</dbReference>
<dbReference type="InterPro" id="IPR001314">
    <property type="entry name" value="Peptidase_S1A"/>
</dbReference>
<dbReference type="Pfam" id="PF00089">
    <property type="entry name" value="Trypsin"/>
    <property type="match status" value="1"/>
</dbReference>
<dbReference type="AlphaFoldDB" id="A0A834I4L4"/>
<dbReference type="PROSITE" id="PS51888">
    <property type="entry name" value="CLIP"/>
    <property type="match status" value="1"/>
</dbReference>
<evidence type="ECO:0000259" key="9">
    <source>
        <dbReference type="PROSITE" id="PS50240"/>
    </source>
</evidence>
<dbReference type="SMART" id="SM00680">
    <property type="entry name" value="CLIP"/>
    <property type="match status" value="1"/>
</dbReference>
<gene>
    <name evidence="11" type="ORF">GWI33_013455</name>
</gene>
<feature type="domain" description="Clip" evidence="10">
    <location>
        <begin position="58"/>
        <end position="112"/>
    </location>
</feature>
<keyword evidence="6" id="KW-0325">Glycoprotein</keyword>
<comment type="similarity">
    <text evidence="7 8">Belongs to the peptidase S1 family. CLIP subfamily.</text>
</comment>
<keyword evidence="2" id="KW-0732">Signal</keyword>
<evidence type="ECO:0000256" key="5">
    <source>
        <dbReference type="ARBA" id="ARBA00023157"/>
    </source>
</evidence>
<dbReference type="InterPro" id="IPR018114">
    <property type="entry name" value="TRYPSIN_HIS"/>
</dbReference>
<comment type="caution">
    <text evidence="11">The sequence shown here is derived from an EMBL/GenBank/DDBJ whole genome shotgun (WGS) entry which is preliminary data.</text>
</comment>
<protein>
    <recommendedName>
        <fullName evidence="8">CLIP domain-containing serine protease</fullName>
        <ecNumber evidence="8">3.4.21.-</ecNumber>
    </recommendedName>
</protein>
<dbReference type="SMART" id="SM00020">
    <property type="entry name" value="Tryp_SPc"/>
    <property type="match status" value="1"/>
</dbReference>
<comment type="domain">
    <text evidence="8">The clip domain consists of 35-55 residues which are 'knitted' together usually by 3 conserved disulfide bonds forming a clip-like compact structure.</text>
</comment>
<keyword evidence="4 8" id="KW-0720">Serine protease</keyword>
<dbReference type="OrthoDB" id="8114044at2759"/>
<comment type="subcellular location">
    <subcellularLocation>
        <location evidence="8">Secreted</location>
    </subcellularLocation>
</comment>
<evidence type="ECO:0000256" key="1">
    <source>
        <dbReference type="ARBA" id="ARBA00022670"/>
    </source>
</evidence>
<dbReference type="InterPro" id="IPR043504">
    <property type="entry name" value="Peptidase_S1_PA_chymotrypsin"/>
</dbReference>
<keyword evidence="8" id="KW-0964">Secreted</keyword>
<dbReference type="Gene3D" id="3.30.1640.30">
    <property type="match status" value="2"/>
</dbReference>
<keyword evidence="3 8" id="KW-0378">Hydrolase</keyword>
<dbReference type="InterPro" id="IPR038565">
    <property type="entry name" value="CLIP_sf"/>
</dbReference>
<dbReference type="GO" id="GO:0004252">
    <property type="term" value="F:serine-type endopeptidase activity"/>
    <property type="evidence" value="ECO:0007669"/>
    <property type="project" value="UniProtKB-UniRule"/>
</dbReference>
<evidence type="ECO:0000259" key="10">
    <source>
        <dbReference type="PROSITE" id="PS51888"/>
    </source>
</evidence>
<proteinExistence type="inferred from homology"/>
<dbReference type="InterPro" id="IPR051487">
    <property type="entry name" value="Ser/Thr_Proteases_Immune/Dev"/>
</dbReference>
<evidence type="ECO:0000256" key="4">
    <source>
        <dbReference type="ARBA" id="ARBA00022825"/>
    </source>
</evidence>
<evidence type="ECO:0000313" key="11">
    <source>
        <dbReference type="EMBL" id="KAF7273864.1"/>
    </source>
</evidence>
<dbReference type="EC" id="3.4.21.-" evidence="8"/>